<gene>
    <name evidence="4" type="ORF">FDA38_27605</name>
</gene>
<dbReference type="SMART" id="SM00342">
    <property type="entry name" value="HTH_ARAC"/>
    <property type="match status" value="1"/>
</dbReference>
<evidence type="ECO:0000313" key="5">
    <source>
        <dbReference type="Proteomes" id="UP000305836"/>
    </source>
</evidence>
<evidence type="ECO:0000256" key="1">
    <source>
        <dbReference type="ARBA" id="ARBA00023015"/>
    </source>
</evidence>
<dbReference type="RefSeq" id="WP_137257051.1">
    <property type="nucleotide sequence ID" value="NZ_JBHSPQ010000003.1"/>
</dbReference>
<evidence type="ECO:0000259" key="3">
    <source>
        <dbReference type="PROSITE" id="PS01124"/>
    </source>
</evidence>
<dbReference type="SUPFAM" id="SSF52317">
    <property type="entry name" value="Class I glutamine amidotransferase-like"/>
    <property type="match status" value="1"/>
</dbReference>
<dbReference type="InterPro" id="IPR002818">
    <property type="entry name" value="DJ-1/PfpI"/>
</dbReference>
<keyword evidence="1" id="KW-0805">Transcription regulation</keyword>
<proteinExistence type="predicted"/>
<dbReference type="PANTHER" id="PTHR43130:SF3">
    <property type="entry name" value="HTH-TYPE TRANSCRIPTIONAL REGULATOR RV1931C"/>
    <property type="match status" value="1"/>
</dbReference>
<dbReference type="OrthoDB" id="3194870at2"/>
<dbReference type="InterPro" id="IPR009057">
    <property type="entry name" value="Homeodomain-like_sf"/>
</dbReference>
<name>A0A4U3LL19_9ACTN</name>
<dbReference type="SUPFAM" id="SSF46689">
    <property type="entry name" value="Homeodomain-like"/>
    <property type="match status" value="2"/>
</dbReference>
<organism evidence="4 5">
    <name type="scientific">Kribbella jiaozuonensis</name>
    <dbReference type="NCBI Taxonomy" id="2575441"/>
    <lineage>
        <taxon>Bacteria</taxon>
        <taxon>Bacillati</taxon>
        <taxon>Actinomycetota</taxon>
        <taxon>Actinomycetes</taxon>
        <taxon>Propionibacteriales</taxon>
        <taxon>Kribbellaceae</taxon>
        <taxon>Kribbella</taxon>
    </lineage>
</organism>
<dbReference type="AlphaFoldDB" id="A0A4U3LL19"/>
<dbReference type="Gene3D" id="1.10.10.60">
    <property type="entry name" value="Homeodomain-like"/>
    <property type="match status" value="1"/>
</dbReference>
<dbReference type="PROSITE" id="PS01124">
    <property type="entry name" value="HTH_ARAC_FAMILY_2"/>
    <property type="match status" value="1"/>
</dbReference>
<evidence type="ECO:0000256" key="2">
    <source>
        <dbReference type="ARBA" id="ARBA00023163"/>
    </source>
</evidence>
<reference evidence="4 5" key="1">
    <citation type="submission" date="2019-04" db="EMBL/GenBank/DDBJ databases">
        <title>Kribbella sp. NEAU-THZ 27 nov., a novel actinomycete isolated from soil.</title>
        <authorList>
            <person name="Duan L."/>
        </authorList>
    </citation>
    <scope>NUCLEOTIDE SEQUENCE [LARGE SCALE GENOMIC DNA]</scope>
    <source>
        <strain evidence="5">NEAU-THZ27</strain>
    </source>
</reference>
<dbReference type="Proteomes" id="UP000305836">
    <property type="component" value="Unassembled WGS sequence"/>
</dbReference>
<evidence type="ECO:0000313" key="4">
    <source>
        <dbReference type="EMBL" id="TKK76182.1"/>
    </source>
</evidence>
<dbReference type="EMBL" id="SZPZ01000004">
    <property type="protein sequence ID" value="TKK76182.1"/>
    <property type="molecule type" value="Genomic_DNA"/>
</dbReference>
<protein>
    <submittedName>
        <fullName evidence="4">Helix-turn-helix domain-containing protein</fullName>
    </submittedName>
</protein>
<feature type="domain" description="HTH araC/xylS-type" evidence="3">
    <location>
        <begin position="211"/>
        <end position="309"/>
    </location>
</feature>
<dbReference type="GO" id="GO:0003700">
    <property type="term" value="F:DNA-binding transcription factor activity"/>
    <property type="evidence" value="ECO:0007669"/>
    <property type="project" value="InterPro"/>
</dbReference>
<dbReference type="Pfam" id="PF01965">
    <property type="entry name" value="DJ-1_PfpI"/>
    <property type="match status" value="1"/>
</dbReference>
<sequence length="319" mass="34423">MHRVAVVAVPPVTTFDLSIPDLVLGAVMIDGRPGYDVQICTAQPGAVASQGRVEVMVAQGLEAIDEADSVFVTGTSARDDIDPRILAALRRAHAAGKRVVSICTGAFVLAEAGLLDNRPATTHWDRSDEFRARFPLVELRPDVLYVDDGDVLSSAGLTAGIDLCVHLVRRDYGAAAANTVARLVVAAPVRLGGQAQFIESPLPSETDTSLATTREWALQRLSRPLTRADLADHAGVSVRTLARQFHAETGVSPLQWLLHHRVVRARELLETTDLPMDQVAQLSGLATSDSLRQHLTRRTGLSPSAYRATFKPPSPEQLR</sequence>
<dbReference type="CDD" id="cd03137">
    <property type="entry name" value="GATase1_AraC_1"/>
    <property type="match status" value="1"/>
</dbReference>
<dbReference type="InterPro" id="IPR052158">
    <property type="entry name" value="INH-QAR"/>
</dbReference>
<dbReference type="GO" id="GO:0043565">
    <property type="term" value="F:sequence-specific DNA binding"/>
    <property type="evidence" value="ECO:0007669"/>
    <property type="project" value="InterPro"/>
</dbReference>
<dbReference type="Gene3D" id="3.40.50.880">
    <property type="match status" value="1"/>
</dbReference>
<dbReference type="PANTHER" id="PTHR43130">
    <property type="entry name" value="ARAC-FAMILY TRANSCRIPTIONAL REGULATOR"/>
    <property type="match status" value="1"/>
</dbReference>
<dbReference type="InterPro" id="IPR018060">
    <property type="entry name" value="HTH_AraC"/>
</dbReference>
<dbReference type="Pfam" id="PF12833">
    <property type="entry name" value="HTH_18"/>
    <property type="match status" value="1"/>
</dbReference>
<comment type="caution">
    <text evidence="4">The sequence shown here is derived from an EMBL/GenBank/DDBJ whole genome shotgun (WGS) entry which is preliminary data.</text>
</comment>
<keyword evidence="2" id="KW-0804">Transcription</keyword>
<dbReference type="InterPro" id="IPR029062">
    <property type="entry name" value="Class_I_gatase-like"/>
</dbReference>
<accession>A0A4U3LL19</accession>
<keyword evidence="5" id="KW-1185">Reference proteome</keyword>